<dbReference type="Proteomes" id="UP001153678">
    <property type="component" value="Unassembled WGS sequence"/>
</dbReference>
<accession>A0A9W4WZ20</accession>
<feature type="non-terminal residue" evidence="1">
    <location>
        <position position="1"/>
    </location>
</feature>
<name>A0A9W4WZ20_9GLOM</name>
<sequence length="114" mass="12678">MNFLIDFLEFPPREIIDSKAQQHVSVPVEDHSSMLDNSDHTSSSIDATPSNFLWKRSKLDRLIDSTGDGSGSSGSKVRRCGQFLMMKELVHFFCDSALLSRTHSQPGSTNIFTG</sequence>
<organism evidence="1 2">
    <name type="scientific">Funneliformis geosporum</name>
    <dbReference type="NCBI Taxonomy" id="1117311"/>
    <lineage>
        <taxon>Eukaryota</taxon>
        <taxon>Fungi</taxon>
        <taxon>Fungi incertae sedis</taxon>
        <taxon>Mucoromycota</taxon>
        <taxon>Glomeromycotina</taxon>
        <taxon>Glomeromycetes</taxon>
        <taxon>Glomerales</taxon>
        <taxon>Glomeraceae</taxon>
        <taxon>Funneliformis</taxon>
    </lineage>
</organism>
<reference evidence="1" key="1">
    <citation type="submission" date="2022-08" db="EMBL/GenBank/DDBJ databases">
        <authorList>
            <person name="Kallberg Y."/>
            <person name="Tangrot J."/>
            <person name="Rosling A."/>
        </authorList>
    </citation>
    <scope>NUCLEOTIDE SEQUENCE</scope>
    <source>
        <strain evidence="1">Wild A</strain>
    </source>
</reference>
<dbReference type="AlphaFoldDB" id="A0A9W4WZ20"/>
<evidence type="ECO:0000313" key="2">
    <source>
        <dbReference type="Proteomes" id="UP001153678"/>
    </source>
</evidence>
<proteinExistence type="predicted"/>
<dbReference type="EMBL" id="CAMKVN010006110">
    <property type="protein sequence ID" value="CAI2189883.1"/>
    <property type="molecule type" value="Genomic_DNA"/>
</dbReference>
<gene>
    <name evidence="1" type="ORF">FWILDA_LOCUS14300</name>
</gene>
<keyword evidence="2" id="KW-1185">Reference proteome</keyword>
<protein>
    <submittedName>
        <fullName evidence="1">6494_t:CDS:1</fullName>
    </submittedName>
</protein>
<comment type="caution">
    <text evidence="1">The sequence shown here is derived from an EMBL/GenBank/DDBJ whole genome shotgun (WGS) entry which is preliminary data.</text>
</comment>
<evidence type="ECO:0000313" key="1">
    <source>
        <dbReference type="EMBL" id="CAI2189883.1"/>
    </source>
</evidence>
<dbReference type="OrthoDB" id="2445768at2759"/>